<dbReference type="AlphaFoldDB" id="A0AAD9RLM4"/>
<evidence type="ECO:0000313" key="2">
    <source>
        <dbReference type="EMBL" id="KAK2581967.1"/>
    </source>
</evidence>
<keyword evidence="3" id="KW-1185">Reference proteome</keyword>
<evidence type="ECO:0000313" key="3">
    <source>
        <dbReference type="Proteomes" id="UP001258017"/>
    </source>
</evidence>
<reference evidence="2" key="1">
    <citation type="submission" date="2021-08" db="EMBL/GenBank/DDBJ databases">
        <authorList>
            <person name="Misof B."/>
            <person name="Oliver O."/>
            <person name="Podsiadlowski L."/>
            <person name="Donath A."/>
            <person name="Peters R."/>
            <person name="Mayer C."/>
            <person name="Rust J."/>
            <person name="Gunkel S."/>
            <person name="Lesny P."/>
            <person name="Martin S."/>
            <person name="Oeyen J.P."/>
            <person name="Petersen M."/>
            <person name="Panagiotis P."/>
            <person name="Wilbrandt J."/>
            <person name="Tanja T."/>
        </authorList>
    </citation>
    <scope>NUCLEOTIDE SEQUENCE</scope>
    <source>
        <strain evidence="2">GBR_01_08_01A</strain>
        <tissue evidence="2">Thorax + abdomen</tissue>
    </source>
</reference>
<dbReference type="EMBL" id="JAIFRP010000038">
    <property type="protein sequence ID" value="KAK2581967.1"/>
    <property type="molecule type" value="Genomic_DNA"/>
</dbReference>
<evidence type="ECO:0000259" key="1">
    <source>
        <dbReference type="PROSITE" id="PS51286"/>
    </source>
</evidence>
<accession>A0AAD9RLM4</accession>
<dbReference type="Proteomes" id="UP001258017">
    <property type="component" value="Unassembled WGS sequence"/>
</dbReference>
<dbReference type="PROSITE" id="PS51286">
    <property type="entry name" value="RAP"/>
    <property type="match status" value="1"/>
</dbReference>
<name>A0AAD9RLM4_9HYME</name>
<gene>
    <name evidence="2" type="ORF">KPH14_002407</name>
</gene>
<sequence>MPDKIVRTRKETFNRIINIRSYEYQPNHENIQSLEQMSHDDKMKKHINLENQFARKLFQSSIYYAKTVVSPNRFKVMVTDEEALKILDTDWSKAECHELISAFRKLSYNVSSDTCRIDETKYNNIFITLNNKIPYFDNDMLEEILKCLIPFSERFEQNLKRTFKLLDIQCERLCLKWSIEKLLLISDIFYCLGIHKDSDFIWKVMRRMNSKLNKLTAKNLIQLLFLVNVTRKSELNMYEVEVRLEQHLDDLSIDELGIAAMGFFKSMTKIRSSIFLRAIISRLICELDKVDTISLAALIKLIRYSMQFNEVVHFRLLLNSIISIVPRLDLMCLVHIAHASARANVYEKALMDVIIERVYNDMQQTRIKDIERLTLALCAFNIDNKHPIYDKIVHEVSARINTDDAAEIKMFPRVLPNLLLYLAIQDIYPLDVIRKAMDVSYVQSMLKRSIYSISTNHSVLHYFLKIERPEYTGPYLEEGLLRTLTKLHWKQSDHKLPNTINKMYNEIVYVLKEYMGSDVNLYIGKLLPHFLQNDIVIGIDKYGNFISAEPILSQLCEFTIKRVDDTFPENVKWIAFVIIHYNHRIKGTNEPIGIIKAKVRQLKRIGYSPILITDDDWSRSMVLEEKGKYLKDLIKNA</sequence>
<proteinExistence type="predicted"/>
<comment type="caution">
    <text evidence="2">The sequence shown here is derived from an EMBL/GenBank/DDBJ whole genome shotgun (WGS) entry which is preliminary data.</text>
</comment>
<protein>
    <recommendedName>
        <fullName evidence="1">RAP domain-containing protein</fullName>
    </recommendedName>
</protein>
<organism evidence="2 3">
    <name type="scientific">Odynerus spinipes</name>
    <dbReference type="NCBI Taxonomy" id="1348599"/>
    <lineage>
        <taxon>Eukaryota</taxon>
        <taxon>Metazoa</taxon>
        <taxon>Ecdysozoa</taxon>
        <taxon>Arthropoda</taxon>
        <taxon>Hexapoda</taxon>
        <taxon>Insecta</taxon>
        <taxon>Pterygota</taxon>
        <taxon>Neoptera</taxon>
        <taxon>Endopterygota</taxon>
        <taxon>Hymenoptera</taxon>
        <taxon>Apocrita</taxon>
        <taxon>Aculeata</taxon>
        <taxon>Vespoidea</taxon>
        <taxon>Vespidae</taxon>
        <taxon>Eumeninae</taxon>
        <taxon>Odynerus</taxon>
    </lineage>
</organism>
<dbReference type="InterPro" id="IPR013584">
    <property type="entry name" value="RAP"/>
</dbReference>
<feature type="domain" description="RAP" evidence="1">
    <location>
        <begin position="574"/>
        <end position="632"/>
    </location>
</feature>
<reference evidence="2" key="2">
    <citation type="journal article" date="2023" name="Commun. Biol.">
        <title>Intrasexual cuticular hydrocarbon dimorphism in a wasp sheds light on hydrocarbon biosynthesis genes in Hymenoptera.</title>
        <authorList>
            <person name="Moris V.C."/>
            <person name="Podsiadlowski L."/>
            <person name="Martin S."/>
            <person name="Oeyen J.P."/>
            <person name="Donath A."/>
            <person name="Petersen M."/>
            <person name="Wilbrandt J."/>
            <person name="Misof B."/>
            <person name="Liedtke D."/>
            <person name="Thamm M."/>
            <person name="Scheiner R."/>
            <person name="Schmitt T."/>
            <person name="Niehuis O."/>
        </authorList>
    </citation>
    <scope>NUCLEOTIDE SEQUENCE</scope>
    <source>
        <strain evidence="2">GBR_01_08_01A</strain>
    </source>
</reference>